<evidence type="ECO:0000256" key="1">
    <source>
        <dbReference type="SAM" id="MobiDB-lite"/>
    </source>
</evidence>
<evidence type="ECO:0000313" key="2">
    <source>
        <dbReference type="EMBL" id="CAB4625280.1"/>
    </source>
</evidence>
<feature type="compositionally biased region" description="Gly residues" evidence="1">
    <location>
        <begin position="1"/>
        <end position="11"/>
    </location>
</feature>
<dbReference type="AlphaFoldDB" id="A0A6J6IL99"/>
<organism evidence="2">
    <name type="scientific">freshwater metagenome</name>
    <dbReference type="NCBI Taxonomy" id="449393"/>
    <lineage>
        <taxon>unclassified sequences</taxon>
        <taxon>metagenomes</taxon>
        <taxon>ecological metagenomes</taxon>
    </lineage>
</organism>
<proteinExistence type="predicted"/>
<reference evidence="2" key="1">
    <citation type="submission" date="2020-05" db="EMBL/GenBank/DDBJ databases">
        <authorList>
            <person name="Chiriac C."/>
            <person name="Salcher M."/>
            <person name="Ghai R."/>
            <person name="Kavagutti S V."/>
        </authorList>
    </citation>
    <scope>NUCLEOTIDE SEQUENCE</scope>
</reference>
<protein>
    <submittedName>
        <fullName evidence="2">Unannotated protein</fullName>
    </submittedName>
</protein>
<gene>
    <name evidence="2" type="ORF">UFOPK1939_00884</name>
</gene>
<accession>A0A6J6IL99</accession>
<name>A0A6J6IL99_9ZZZZ</name>
<feature type="region of interest" description="Disordered" evidence="1">
    <location>
        <begin position="1"/>
        <end position="30"/>
    </location>
</feature>
<sequence>MGTGFGPGGGVTHSRSRGNAGNDLEQDEDREVLVQRQVDQSDDQVGDVTAQGFDLLRQGRVVFWGDVVIPVDPMEVGLPDSHQAPSNDPRQHWLVYP</sequence>
<dbReference type="EMBL" id="CAEZVF010000138">
    <property type="protein sequence ID" value="CAB4625280.1"/>
    <property type="molecule type" value="Genomic_DNA"/>
</dbReference>